<sequence length="399" mass="46203">MANGDSRKNVLTLCREAGRITIMARSYDLPQTKQFYEMSNTGSHNDVIEDNKNSAFEKSNSKDISIKEDNKLLDINFNDKYVINGKIFNEKQFNDNSYLNFETSDSKMADASISTDVAEESEASSSTPLSLGIQKVPNGVIINSNVYLSDRNYHTIVSFDDGRGYCGVCEIDFEMDYQDHINNEEHLNNLKRNVPLCRYDLCIIRKLKENYHCGVCNQIFDMKKSNEHFSSKYHEDKLLFAVNRVSDIMYDLNIHKENKDSYHFDAKSINNINNGNDNDFGGFYDAYKLDTDHESTDESISDMEEINNPFSYASMTKKPQITPKFIEIEVDGKKMNVRFDSWHMVLTLKSNKYYCMVCKYDGHISLKIDHCVSEEHFSKLEKCIILKKYGDFLIRKVRE</sequence>
<dbReference type="AlphaFoldDB" id="A0A194Q678"/>
<keyword evidence="2" id="KW-1185">Reference proteome</keyword>
<organism evidence="1 2">
    <name type="scientific">Papilio xuthus</name>
    <name type="common">Asian swallowtail butterfly</name>
    <dbReference type="NCBI Taxonomy" id="66420"/>
    <lineage>
        <taxon>Eukaryota</taxon>
        <taxon>Metazoa</taxon>
        <taxon>Ecdysozoa</taxon>
        <taxon>Arthropoda</taxon>
        <taxon>Hexapoda</taxon>
        <taxon>Insecta</taxon>
        <taxon>Pterygota</taxon>
        <taxon>Neoptera</taxon>
        <taxon>Endopterygota</taxon>
        <taxon>Lepidoptera</taxon>
        <taxon>Glossata</taxon>
        <taxon>Ditrysia</taxon>
        <taxon>Papilionoidea</taxon>
        <taxon>Papilionidae</taxon>
        <taxon>Papilioninae</taxon>
        <taxon>Papilio</taxon>
    </lineage>
</organism>
<accession>A0A194Q678</accession>
<reference evidence="1 2" key="1">
    <citation type="journal article" date="2015" name="Nat. Commun.">
        <title>Outbred genome sequencing and CRISPR/Cas9 gene editing in butterflies.</title>
        <authorList>
            <person name="Li X."/>
            <person name="Fan D."/>
            <person name="Zhang W."/>
            <person name="Liu G."/>
            <person name="Zhang L."/>
            <person name="Zhao L."/>
            <person name="Fang X."/>
            <person name="Chen L."/>
            <person name="Dong Y."/>
            <person name="Chen Y."/>
            <person name="Ding Y."/>
            <person name="Zhao R."/>
            <person name="Feng M."/>
            <person name="Zhu Y."/>
            <person name="Feng Y."/>
            <person name="Jiang X."/>
            <person name="Zhu D."/>
            <person name="Xiang H."/>
            <person name="Feng X."/>
            <person name="Li S."/>
            <person name="Wang J."/>
            <person name="Zhang G."/>
            <person name="Kronforst M.R."/>
            <person name="Wang W."/>
        </authorList>
    </citation>
    <scope>NUCLEOTIDE SEQUENCE [LARGE SCALE GENOMIC DNA]</scope>
    <source>
        <strain evidence="1">Ya'a_city_454_Px</strain>
        <tissue evidence="1">Whole body</tissue>
    </source>
</reference>
<name>A0A194Q678_PAPXU</name>
<evidence type="ECO:0000313" key="2">
    <source>
        <dbReference type="Proteomes" id="UP000053268"/>
    </source>
</evidence>
<protein>
    <recommendedName>
        <fullName evidence="3">C2H2-type domain-containing protein</fullName>
    </recommendedName>
</protein>
<gene>
    <name evidence="1" type="ORF">RR46_07100</name>
</gene>
<proteinExistence type="predicted"/>
<dbReference type="Proteomes" id="UP000053268">
    <property type="component" value="Unassembled WGS sequence"/>
</dbReference>
<evidence type="ECO:0000313" key="1">
    <source>
        <dbReference type="EMBL" id="KPJ00510.1"/>
    </source>
</evidence>
<dbReference type="EMBL" id="KQ459463">
    <property type="protein sequence ID" value="KPJ00510.1"/>
    <property type="molecule type" value="Genomic_DNA"/>
</dbReference>
<evidence type="ECO:0008006" key="3">
    <source>
        <dbReference type="Google" id="ProtNLM"/>
    </source>
</evidence>